<comment type="caution">
    <text evidence="1">The sequence shown here is derived from an EMBL/GenBank/DDBJ whole genome shotgun (WGS) entry which is preliminary data.</text>
</comment>
<evidence type="ECO:0000313" key="1">
    <source>
        <dbReference type="EMBL" id="KKN32403.1"/>
    </source>
</evidence>
<proteinExistence type="predicted"/>
<accession>A0A0F9STA2</accession>
<name>A0A0F9STA2_9ZZZZ</name>
<sequence>MGGFSMIQNMRQRGREGFEQRGGMVKLHTTADGGAGQNKTLSLFQYSKGGKTERHFYAQMSDSDVLEATNAPPTVTTGVFGGEVFSGSAGDIPASWGVIDDILLFSNGSDQHQIFTGNARVVDKFVVVKDSVAIPNIPDKGEDYSIEVSDGNATTVAILDSLGDLAVDYDAIYIGVPVPCDTFTWAFGTSKPNATASVAQIHYWNGSWTAVSGFTDNTANGTPATLAQAGTMTFTLPTDSVPHYQFGECMFWYRISLSSGDLDAEVEVSAVTFETDWQSVQNVWDGTPLDIIEAQFNDDSASTFLTFAASTIELDLATASDKIYFACAVPIVGFYVDVGEKPNTTGSTTINNAYSWDGGAWNAVSNLNDGSNGLSSSGWVTFTKPTPVHPTQFNEQKYSMYWYYFTVDKTLNDDVIIGLSYMPTYDINDMGRKGQCNAAWKNRAVYTFTQAPHYLYISALGRPMVLNGLDFSFWVAGDGRNNPIRAIKNFHNEIMVWQEERGTAGGCWTMFQGKSPRTIGKSLLHDKIGTLNAKTALVVDGVMTATATGQKAKPHGFTLSHYGVFKSDGTSVVSISDEIQNYFDPRDTTNCIRRGYEDEMWMWHDTSDNVLRLGLVTGSSATVPNTFPVYNLTTGTWSFDELGHPLSCGGEVEAASGDIPILQVAGGVNDGTVYRLNTTINDVDTAIDAYAQMEIDYEALVLQLDEFVLRVKGQAEGDALVTAYENGIEKSEDIVSMVVRNDGEEHRRERLDADLQGDHISLKFQNNVLSQSLYLLDLSCKFAVVPGR</sequence>
<gene>
    <name evidence="1" type="ORF">LCGC14_0814210</name>
</gene>
<reference evidence="1" key="1">
    <citation type="journal article" date="2015" name="Nature">
        <title>Complex archaea that bridge the gap between prokaryotes and eukaryotes.</title>
        <authorList>
            <person name="Spang A."/>
            <person name="Saw J.H."/>
            <person name="Jorgensen S.L."/>
            <person name="Zaremba-Niedzwiedzka K."/>
            <person name="Martijn J."/>
            <person name="Lind A.E."/>
            <person name="van Eijk R."/>
            <person name="Schleper C."/>
            <person name="Guy L."/>
            <person name="Ettema T.J."/>
        </authorList>
    </citation>
    <scope>NUCLEOTIDE SEQUENCE</scope>
</reference>
<dbReference type="AlphaFoldDB" id="A0A0F9STA2"/>
<dbReference type="EMBL" id="LAZR01002255">
    <property type="protein sequence ID" value="KKN32403.1"/>
    <property type="molecule type" value="Genomic_DNA"/>
</dbReference>
<organism evidence="1">
    <name type="scientific">marine sediment metagenome</name>
    <dbReference type="NCBI Taxonomy" id="412755"/>
    <lineage>
        <taxon>unclassified sequences</taxon>
        <taxon>metagenomes</taxon>
        <taxon>ecological metagenomes</taxon>
    </lineage>
</organism>
<protein>
    <submittedName>
        <fullName evidence="1">Uncharacterized protein</fullName>
    </submittedName>
</protein>